<sequence length="148" mass="17135">MALSKETEFYLKQGDWMSNRETDISPFTTILEEEGYFVSEASQEFLKQFGGLVLNQPAFKIPNELEKLHFDPILTCEHVYRERVETYEEKVEEPLVVIGEAYNEQLILMMSPSGKIYGGYDDYLTILGDNYEEAFEALYHPKDTPEIG</sequence>
<dbReference type="RefSeq" id="WP_336474143.1">
    <property type="nucleotide sequence ID" value="NZ_JBAWSX010000018.1"/>
</dbReference>
<name>A0ABU8FMC7_9BACI</name>
<keyword evidence="2" id="KW-1185">Reference proteome</keyword>
<evidence type="ECO:0000313" key="2">
    <source>
        <dbReference type="Proteomes" id="UP001372526"/>
    </source>
</evidence>
<protein>
    <submittedName>
        <fullName evidence="1">SUKH-3 domain-containing protein</fullName>
    </submittedName>
</protein>
<dbReference type="Pfam" id="PF14433">
    <property type="entry name" value="SUKH-3"/>
    <property type="match status" value="1"/>
</dbReference>
<gene>
    <name evidence="1" type="ORF">WAZ07_21950</name>
</gene>
<dbReference type="EMBL" id="JBAWSX010000018">
    <property type="protein sequence ID" value="MEI4803845.1"/>
    <property type="molecule type" value="Genomic_DNA"/>
</dbReference>
<evidence type="ECO:0000313" key="1">
    <source>
        <dbReference type="EMBL" id="MEI4803845.1"/>
    </source>
</evidence>
<comment type="caution">
    <text evidence="1">The sequence shown here is derived from an EMBL/GenBank/DDBJ whole genome shotgun (WGS) entry which is preliminary data.</text>
</comment>
<dbReference type="Proteomes" id="UP001372526">
    <property type="component" value="Unassembled WGS sequence"/>
</dbReference>
<reference evidence="1 2" key="1">
    <citation type="submission" date="2024-01" db="EMBL/GenBank/DDBJ databases">
        <title>Seven novel Bacillus-like species.</title>
        <authorList>
            <person name="Liu G."/>
        </authorList>
    </citation>
    <scope>NUCLEOTIDE SEQUENCE [LARGE SCALE GENOMIC DNA]</scope>
    <source>
        <strain evidence="1 2">FJAT-51639</strain>
    </source>
</reference>
<organism evidence="1 2">
    <name type="scientific">Bacillus bruguierae</name>
    <dbReference type="NCBI Taxonomy" id="3127667"/>
    <lineage>
        <taxon>Bacteria</taxon>
        <taxon>Bacillati</taxon>
        <taxon>Bacillota</taxon>
        <taxon>Bacilli</taxon>
        <taxon>Bacillales</taxon>
        <taxon>Bacillaceae</taxon>
        <taxon>Bacillus</taxon>
    </lineage>
</organism>
<dbReference type="InterPro" id="IPR025850">
    <property type="entry name" value="SUKH-3"/>
</dbReference>
<accession>A0ABU8FMC7</accession>
<proteinExistence type="predicted"/>